<dbReference type="KEGG" id="bpb:bpr_III210"/>
<evidence type="ECO:0000313" key="4">
    <source>
        <dbReference type="Proteomes" id="UP000001299"/>
    </source>
</evidence>
<keyword evidence="2" id="KW-1133">Transmembrane helix</keyword>
<evidence type="ECO:0000256" key="2">
    <source>
        <dbReference type="SAM" id="Phobius"/>
    </source>
</evidence>
<dbReference type="AlphaFoldDB" id="E0S3B4"/>
<keyword evidence="4" id="KW-1185">Reference proteome</keyword>
<feature type="region of interest" description="Disordered" evidence="1">
    <location>
        <begin position="132"/>
        <end position="156"/>
    </location>
</feature>
<dbReference type="Proteomes" id="UP000001299">
    <property type="component" value="Chromosome 2"/>
</dbReference>
<sequence length="171" mass="19084">MSENVKIVPASCTQCGGTVEVDPQTDIATCPFCGTPFIVEKAINNYNIQHAKIEHADNVNIDMTGSVKSVLDFVGEQMKESRAERREARKIEAENSKMITRGFLKIFGIVCIMGMILAIANFIIFQIRGDDDSSYSESEEYSSEAYSSDENDLEDDDFEKADFSGEFNLSY</sequence>
<accession>E0S3B4</accession>
<gene>
    <name evidence="3" type="ordered locus">bpr_III210</name>
</gene>
<keyword evidence="2" id="KW-0472">Membrane</keyword>
<dbReference type="EMBL" id="CP001811">
    <property type="protein sequence ID" value="ADL35896.1"/>
    <property type="molecule type" value="Genomic_DNA"/>
</dbReference>
<organism evidence="3 4">
    <name type="scientific">Butyrivibrio proteoclasticus (strain ATCC 51982 / DSM 14932 / B316)</name>
    <name type="common">Clostridium proteoclasticum</name>
    <dbReference type="NCBI Taxonomy" id="515622"/>
    <lineage>
        <taxon>Bacteria</taxon>
        <taxon>Bacillati</taxon>
        <taxon>Bacillota</taxon>
        <taxon>Clostridia</taxon>
        <taxon>Lachnospirales</taxon>
        <taxon>Lachnospiraceae</taxon>
        <taxon>Butyrivibrio</taxon>
    </lineage>
</organism>
<dbReference type="eggNOG" id="ENOG5030JCV">
    <property type="taxonomic scope" value="Bacteria"/>
</dbReference>
<reference evidence="3 4" key="1">
    <citation type="journal article" date="2010" name="PLoS ONE">
        <title>The glycobiome of the rumen bacterium Butyrivibrio proteoclasticus B316(T) highlights adaptation to a polysaccharide-rich environment.</title>
        <authorList>
            <person name="Kelly W.J."/>
            <person name="Leahy S.C."/>
            <person name="Altermann E."/>
            <person name="Yeoman C.J."/>
            <person name="Dunne J.C."/>
            <person name="Kong Z."/>
            <person name="Pacheco D.M."/>
            <person name="Li D."/>
            <person name="Noel S.J."/>
            <person name="Moon C.D."/>
            <person name="Cookson A.L."/>
            <person name="Attwood G.T."/>
        </authorList>
    </citation>
    <scope>NUCLEOTIDE SEQUENCE [LARGE SCALE GENOMIC DNA]</scope>
    <source>
        <strain evidence="4">ATCC 51982 / DSM 14932 / B316</strain>
    </source>
</reference>
<dbReference type="STRING" id="515622.bpr_III210"/>
<evidence type="ECO:0000256" key="1">
    <source>
        <dbReference type="SAM" id="MobiDB-lite"/>
    </source>
</evidence>
<dbReference type="RefSeq" id="WP_013282546.1">
    <property type="nucleotide sequence ID" value="NC_014388.1"/>
</dbReference>
<feature type="transmembrane region" description="Helical" evidence="2">
    <location>
        <begin position="106"/>
        <end position="127"/>
    </location>
</feature>
<name>E0S3B4_BUTPB</name>
<dbReference type="Gene3D" id="2.20.28.30">
    <property type="entry name" value="RNA polymerase ii, chain L"/>
    <property type="match status" value="1"/>
</dbReference>
<evidence type="ECO:0000313" key="3">
    <source>
        <dbReference type="EMBL" id="ADL35896.1"/>
    </source>
</evidence>
<dbReference type="HOGENOM" id="CLU_1560114_0_0_9"/>
<protein>
    <submittedName>
        <fullName evidence="3">Uncharacterized protein</fullName>
    </submittedName>
</protein>
<keyword evidence="2" id="KW-0812">Transmembrane</keyword>
<proteinExistence type="predicted"/>